<sequence length="73" mass="7650">MGAVGHVSNPSGLGFRAAKRAPEPLPVGETRVARCQRSLRHRGINGGDPLAGSGPFMPRKAVEFSCAARGQRP</sequence>
<reference evidence="2 3" key="1">
    <citation type="submission" date="2018-02" db="EMBL/GenBank/DDBJ databases">
        <title>Draft genome sequence of Ochrobactrum oryzae found in Brazil.</title>
        <authorList>
            <person name="Cerdeira L."/>
            <person name="Andrade F."/>
            <person name="Zacariotto T."/>
            <person name="Barbosa B."/>
            <person name="Santos S."/>
            <person name="Cassetari V."/>
            <person name="Lincopan N."/>
        </authorList>
    </citation>
    <scope>NUCLEOTIDE SEQUENCE [LARGE SCALE GENOMIC DNA]</scope>
    <source>
        <strain evidence="2 3">OA447</strain>
    </source>
</reference>
<comment type="caution">
    <text evidence="2">The sequence shown here is derived from an EMBL/GenBank/DDBJ whole genome shotgun (WGS) entry which is preliminary data.</text>
</comment>
<evidence type="ECO:0000313" key="2">
    <source>
        <dbReference type="EMBL" id="PQA75087.1"/>
    </source>
</evidence>
<feature type="region of interest" description="Disordered" evidence="1">
    <location>
        <begin position="1"/>
        <end position="22"/>
    </location>
</feature>
<dbReference type="AlphaFoldDB" id="A0A2S7J4A6"/>
<accession>A0A2S7J4A6</accession>
<evidence type="ECO:0000313" key="3">
    <source>
        <dbReference type="Proteomes" id="UP000238493"/>
    </source>
</evidence>
<evidence type="ECO:0000256" key="1">
    <source>
        <dbReference type="SAM" id="MobiDB-lite"/>
    </source>
</evidence>
<dbReference type="EMBL" id="PTRC01000006">
    <property type="protein sequence ID" value="PQA75087.1"/>
    <property type="molecule type" value="Genomic_DNA"/>
</dbReference>
<protein>
    <submittedName>
        <fullName evidence="2">Uncharacterized protein</fullName>
    </submittedName>
</protein>
<proteinExistence type="predicted"/>
<dbReference type="Proteomes" id="UP000238493">
    <property type="component" value="Unassembled WGS sequence"/>
</dbReference>
<organism evidence="2 3">
    <name type="scientific">Brucella oryzae</name>
    <dbReference type="NCBI Taxonomy" id="335286"/>
    <lineage>
        <taxon>Bacteria</taxon>
        <taxon>Pseudomonadati</taxon>
        <taxon>Pseudomonadota</taxon>
        <taxon>Alphaproteobacteria</taxon>
        <taxon>Hyphomicrobiales</taxon>
        <taxon>Brucellaceae</taxon>
        <taxon>Brucella/Ochrobactrum group</taxon>
        <taxon>Brucella</taxon>
    </lineage>
</organism>
<keyword evidence="3" id="KW-1185">Reference proteome</keyword>
<name>A0A2S7J4A6_9HYPH</name>
<gene>
    <name evidence="2" type="ORF">C3731_02335</name>
</gene>